<organism evidence="1 2">
    <name type="scientific">Streptosporangium album</name>
    <dbReference type="NCBI Taxonomy" id="47479"/>
    <lineage>
        <taxon>Bacteria</taxon>
        <taxon>Bacillati</taxon>
        <taxon>Actinomycetota</taxon>
        <taxon>Actinomycetes</taxon>
        <taxon>Streptosporangiales</taxon>
        <taxon>Streptosporangiaceae</taxon>
        <taxon>Streptosporangium</taxon>
    </lineage>
</organism>
<proteinExistence type="predicted"/>
<dbReference type="Proteomes" id="UP000534286">
    <property type="component" value="Unassembled WGS sequence"/>
</dbReference>
<evidence type="ECO:0000313" key="1">
    <source>
        <dbReference type="EMBL" id="MBB4935996.1"/>
    </source>
</evidence>
<accession>A0A7W7RR24</accession>
<name>A0A7W7RR24_9ACTN</name>
<sequence>MEVLDALIDEDLRLKLVLIEALHTEAERLAAS</sequence>
<evidence type="ECO:0000313" key="2">
    <source>
        <dbReference type="Proteomes" id="UP000534286"/>
    </source>
</evidence>
<comment type="caution">
    <text evidence="1">The sequence shown here is derived from an EMBL/GenBank/DDBJ whole genome shotgun (WGS) entry which is preliminary data.</text>
</comment>
<dbReference type="EMBL" id="JACHJU010000001">
    <property type="protein sequence ID" value="MBB4935996.1"/>
    <property type="molecule type" value="Genomic_DNA"/>
</dbReference>
<reference evidence="1 2" key="1">
    <citation type="submission" date="2020-08" db="EMBL/GenBank/DDBJ databases">
        <title>Sequencing the genomes of 1000 actinobacteria strains.</title>
        <authorList>
            <person name="Klenk H.-P."/>
        </authorList>
    </citation>
    <scope>NUCLEOTIDE SEQUENCE [LARGE SCALE GENOMIC DNA]</scope>
    <source>
        <strain evidence="1 2">DSM 43023</strain>
    </source>
</reference>
<protein>
    <submittedName>
        <fullName evidence="1">Uncharacterized protein</fullName>
    </submittedName>
</protein>
<keyword evidence="2" id="KW-1185">Reference proteome</keyword>
<gene>
    <name evidence="1" type="ORF">FHR32_000301</name>
</gene>
<dbReference type="AlphaFoldDB" id="A0A7W7RR24"/>